<proteinExistence type="predicted"/>
<dbReference type="InterPro" id="IPR032157">
    <property type="entry name" value="PAC4"/>
</dbReference>
<dbReference type="Pfam" id="PF16093">
    <property type="entry name" value="PAC4"/>
    <property type="match status" value="1"/>
</dbReference>
<keyword evidence="3" id="KW-1185">Reference proteome</keyword>
<evidence type="ECO:0000313" key="3">
    <source>
        <dbReference type="Proteomes" id="UP000326396"/>
    </source>
</evidence>
<reference evidence="2 3" key="1">
    <citation type="submission" date="2019-05" db="EMBL/GenBank/DDBJ databases">
        <title>Mikania micrantha, genome provides insights into the molecular mechanism of rapid growth.</title>
        <authorList>
            <person name="Liu B."/>
        </authorList>
    </citation>
    <scope>NUCLEOTIDE SEQUENCE [LARGE SCALE GENOMIC DNA]</scope>
    <source>
        <strain evidence="2">NLD-2019</strain>
        <tissue evidence="2">Leaf</tissue>
    </source>
</reference>
<comment type="caution">
    <text evidence="2">The sequence shown here is derived from an EMBL/GenBank/DDBJ whole genome shotgun (WGS) entry which is preliminary data.</text>
</comment>
<sequence length="309" mass="34943">MCDIRRVQWKSRDGRNKYGENDQGDGARCLSNKTRKSPSQEEKQVANQLCLYPKTSTMDLDSQRSSIEPSSADDLVHEVENLGIKKEDDTKITCFSDIFNDIPIHFQIISFPKQIYAWIGCQTARFGCLYAAAPTRPNNMVSVTSLLGGTSDNTGSGIARRIVHSFLRWSLSTNNLRHSRYCFALHLYIGLTYLLHMPGKIGGLGWVTGQNRLPGVLLHHCCASIEQSRAYLPFIVVKDALVMCPGSQEHIHYRRSKASSYGGYESWCRGFESLGHNRPKRKSLPTVLLSLRQFYACLAFLHYEDKLKT</sequence>
<name>A0A5N6NEF1_9ASTR</name>
<dbReference type="GO" id="GO:0043248">
    <property type="term" value="P:proteasome assembly"/>
    <property type="evidence" value="ECO:0007669"/>
    <property type="project" value="InterPro"/>
</dbReference>
<dbReference type="Proteomes" id="UP000326396">
    <property type="component" value="Linkage Group LG2"/>
</dbReference>
<organism evidence="2 3">
    <name type="scientific">Mikania micrantha</name>
    <name type="common">bitter vine</name>
    <dbReference type="NCBI Taxonomy" id="192012"/>
    <lineage>
        <taxon>Eukaryota</taxon>
        <taxon>Viridiplantae</taxon>
        <taxon>Streptophyta</taxon>
        <taxon>Embryophyta</taxon>
        <taxon>Tracheophyta</taxon>
        <taxon>Spermatophyta</taxon>
        <taxon>Magnoliopsida</taxon>
        <taxon>eudicotyledons</taxon>
        <taxon>Gunneridae</taxon>
        <taxon>Pentapetalae</taxon>
        <taxon>asterids</taxon>
        <taxon>campanulids</taxon>
        <taxon>Asterales</taxon>
        <taxon>Asteraceae</taxon>
        <taxon>Asteroideae</taxon>
        <taxon>Heliantheae alliance</taxon>
        <taxon>Eupatorieae</taxon>
        <taxon>Mikania</taxon>
    </lineage>
</organism>
<protein>
    <submittedName>
        <fullName evidence="2">Uncharacterized protein</fullName>
    </submittedName>
</protein>
<gene>
    <name evidence="2" type="ORF">E3N88_23823</name>
</gene>
<accession>A0A5N6NEF1</accession>
<dbReference type="PANTHER" id="PTHR33559:SF1">
    <property type="entry name" value="PROTEASOME ASSEMBLY CHAPERONE 4"/>
    <property type="match status" value="1"/>
</dbReference>
<dbReference type="PANTHER" id="PTHR33559">
    <property type="entry name" value="PROTEASOME ASSEMBLY CHAPERONE 4"/>
    <property type="match status" value="1"/>
</dbReference>
<dbReference type="EMBL" id="SZYD01000012">
    <property type="protein sequence ID" value="KAD4586222.1"/>
    <property type="molecule type" value="Genomic_DNA"/>
</dbReference>
<feature type="region of interest" description="Disordered" evidence="1">
    <location>
        <begin position="13"/>
        <end position="41"/>
    </location>
</feature>
<evidence type="ECO:0000256" key="1">
    <source>
        <dbReference type="SAM" id="MobiDB-lite"/>
    </source>
</evidence>
<evidence type="ECO:0000313" key="2">
    <source>
        <dbReference type="EMBL" id="KAD4586222.1"/>
    </source>
</evidence>
<dbReference type="AlphaFoldDB" id="A0A5N6NEF1"/>
<dbReference type="OrthoDB" id="368507at2759"/>